<dbReference type="InterPro" id="IPR043708">
    <property type="entry name" value="DUF5648"/>
</dbReference>
<dbReference type="AlphaFoldDB" id="A0A8H7DK19"/>
<keyword evidence="1" id="KW-0732">Signal</keyword>
<name>A0A8H7DK19_9AGAR</name>
<protein>
    <recommendedName>
        <fullName evidence="2">DUF5648 domain-containing protein</fullName>
    </recommendedName>
</protein>
<gene>
    <name evidence="3" type="ORF">MSAN_00293900</name>
</gene>
<dbReference type="Proteomes" id="UP000623467">
    <property type="component" value="Unassembled WGS sequence"/>
</dbReference>
<evidence type="ECO:0000256" key="1">
    <source>
        <dbReference type="SAM" id="SignalP"/>
    </source>
</evidence>
<feature type="signal peptide" evidence="1">
    <location>
        <begin position="1"/>
        <end position="19"/>
    </location>
</feature>
<evidence type="ECO:0000313" key="4">
    <source>
        <dbReference type="Proteomes" id="UP000623467"/>
    </source>
</evidence>
<proteinExistence type="predicted"/>
<sequence>MKHILHALFLSVTVVLTIAQNIPRNDAQTNTLGRSAETCGDPTDALPFYRTILAPASLPTRYFYSADISVLTTTFQEGGTLQAVASLLFTTQEESTVPMFRLNGADGEILYTANTTELETALLNGFTLASVDPETYVYPTQICGSVPFYHLHNAAKKVNFYTISTAEMQVFIGNGFSTVGIAGYVLPVGCTECE</sequence>
<dbReference type="Pfam" id="PF18885">
    <property type="entry name" value="DUF5648"/>
    <property type="match status" value="1"/>
</dbReference>
<organism evidence="3 4">
    <name type="scientific">Mycena sanguinolenta</name>
    <dbReference type="NCBI Taxonomy" id="230812"/>
    <lineage>
        <taxon>Eukaryota</taxon>
        <taxon>Fungi</taxon>
        <taxon>Dikarya</taxon>
        <taxon>Basidiomycota</taxon>
        <taxon>Agaricomycotina</taxon>
        <taxon>Agaricomycetes</taxon>
        <taxon>Agaricomycetidae</taxon>
        <taxon>Agaricales</taxon>
        <taxon>Marasmiineae</taxon>
        <taxon>Mycenaceae</taxon>
        <taxon>Mycena</taxon>
    </lineage>
</organism>
<dbReference type="EMBL" id="JACAZH010000002">
    <property type="protein sequence ID" value="KAF7374126.1"/>
    <property type="molecule type" value="Genomic_DNA"/>
</dbReference>
<dbReference type="OrthoDB" id="9971254at2759"/>
<accession>A0A8H7DK19</accession>
<reference evidence="3" key="1">
    <citation type="submission" date="2020-05" db="EMBL/GenBank/DDBJ databases">
        <title>Mycena genomes resolve the evolution of fungal bioluminescence.</title>
        <authorList>
            <person name="Tsai I.J."/>
        </authorList>
    </citation>
    <scope>NUCLEOTIDE SEQUENCE</scope>
    <source>
        <strain evidence="3">160909Yilan</strain>
    </source>
</reference>
<comment type="caution">
    <text evidence="3">The sequence shown here is derived from an EMBL/GenBank/DDBJ whole genome shotgun (WGS) entry which is preliminary data.</text>
</comment>
<keyword evidence="4" id="KW-1185">Reference proteome</keyword>
<evidence type="ECO:0000259" key="2">
    <source>
        <dbReference type="Pfam" id="PF18885"/>
    </source>
</evidence>
<feature type="domain" description="DUF5648" evidence="2">
    <location>
        <begin position="63"/>
        <end position="186"/>
    </location>
</feature>
<feature type="chain" id="PRO_5034705427" description="DUF5648 domain-containing protein" evidence="1">
    <location>
        <begin position="20"/>
        <end position="194"/>
    </location>
</feature>
<evidence type="ECO:0000313" key="3">
    <source>
        <dbReference type="EMBL" id="KAF7374126.1"/>
    </source>
</evidence>